<evidence type="ECO:0000313" key="7">
    <source>
        <dbReference type="Proteomes" id="UP000323221"/>
    </source>
</evidence>
<dbReference type="GO" id="GO:0005524">
    <property type="term" value="F:ATP binding"/>
    <property type="evidence" value="ECO:0007669"/>
    <property type="project" value="UniProtKB-KW"/>
</dbReference>
<evidence type="ECO:0000313" key="6">
    <source>
        <dbReference type="EMBL" id="KAA6435254.1"/>
    </source>
</evidence>
<accession>A0A5M8QJT4</accession>
<dbReference type="RefSeq" id="WP_146355910.1">
    <property type="nucleotide sequence ID" value="NZ_VOIR01000012.1"/>
</dbReference>
<feature type="binding site" evidence="1">
    <location>
        <position position="66"/>
    </location>
    <ligand>
        <name>ATP</name>
        <dbReference type="ChEBI" id="CHEBI:30616"/>
    </ligand>
</feature>
<proteinExistence type="predicted"/>
<evidence type="ECO:0000256" key="3">
    <source>
        <dbReference type="PIRSR" id="PIRSR640198-2"/>
    </source>
</evidence>
<dbReference type="Pfam" id="PF02661">
    <property type="entry name" value="Fic"/>
    <property type="match status" value="1"/>
</dbReference>
<dbReference type="InterPro" id="IPR003812">
    <property type="entry name" value="Fido"/>
</dbReference>
<dbReference type="Pfam" id="PF21248">
    <property type="entry name" value="SoFic-like_C"/>
    <property type="match status" value="1"/>
</dbReference>
<keyword evidence="1" id="KW-0547">Nucleotide-binding</keyword>
<evidence type="ECO:0000256" key="4">
    <source>
        <dbReference type="SAM" id="MobiDB-lite"/>
    </source>
</evidence>
<dbReference type="SUPFAM" id="SSF140931">
    <property type="entry name" value="Fic-like"/>
    <property type="match status" value="1"/>
</dbReference>
<dbReference type="InterPro" id="IPR025758">
    <property type="entry name" value="Fic/DOC_N"/>
</dbReference>
<dbReference type="OrthoDB" id="9813719at2"/>
<feature type="compositionally biased region" description="Pro residues" evidence="4">
    <location>
        <begin position="12"/>
        <end position="22"/>
    </location>
</feature>
<evidence type="ECO:0000256" key="1">
    <source>
        <dbReference type="PIRSR" id="PIRSR038925-1"/>
    </source>
</evidence>
<organism evidence="6 7">
    <name type="scientific">Agrococcus sediminis</name>
    <dbReference type="NCBI Taxonomy" id="2599924"/>
    <lineage>
        <taxon>Bacteria</taxon>
        <taxon>Bacillati</taxon>
        <taxon>Actinomycetota</taxon>
        <taxon>Actinomycetes</taxon>
        <taxon>Micrococcales</taxon>
        <taxon>Microbacteriaceae</taxon>
        <taxon>Agrococcus</taxon>
    </lineage>
</organism>
<sequence length="354" mass="38913">MSSWTPHEPYNDLPPRPRPVQPPSTLLLEAASALGRADEAARSIPNPGVLAAVVPILEAQASSAIENIVTTSDELLREAAGVGTPTPATTEALRARSALIVGVDALRARPVSPAMATLVADELMGHSMQFRRGGGVYIGRPDGTRVYTPPEGHERIASLLDEWATYVHDASVDPLTRMALSHYQFEAIHPFHDGNGRTGRILNQLLLIESGLIEQPVLYLSGMINHRRRDYYERLLAVTAEDAWEPWLEFMLLAVRDGSHWSLERAVRVRAAFTTAAEEIDRVLPNGVSTKFVDVLFRNAYVTIRDVVEACGVTRQTASNWLHRLSDSGLMTELPSGRTKAFVNRPFLAALVED</sequence>
<dbReference type="PROSITE" id="PS51459">
    <property type="entry name" value="FIDO"/>
    <property type="match status" value="1"/>
</dbReference>
<feature type="region of interest" description="Disordered" evidence="4">
    <location>
        <begin position="1"/>
        <end position="23"/>
    </location>
</feature>
<feature type="active site" evidence="2">
    <location>
        <position position="189"/>
    </location>
</feature>
<dbReference type="PIRSF" id="PIRSF038925">
    <property type="entry name" value="AMP-prot_trans"/>
    <property type="match status" value="1"/>
</dbReference>
<feature type="binding site" evidence="1">
    <location>
        <position position="189"/>
    </location>
    <ligand>
        <name>ATP</name>
        <dbReference type="ChEBI" id="CHEBI:30616"/>
    </ligand>
</feature>
<evidence type="ECO:0000256" key="2">
    <source>
        <dbReference type="PIRSR" id="PIRSR640198-1"/>
    </source>
</evidence>
<feature type="binding site" evidence="3">
    <location>
        <begin position="231"/>
        <end position="232"/>
    </location>
    <ligand>
        <name>ATP</name>
        <dbReference type="ChEBI" id="CHEBI:30616"/>
    </ligand>
</feature>
<dbReference type="AlphaFoldDB" id="A0A5M8QJT4"/>
<keyword evidence="7" id="KW-1185">Reference proteome</keyword>
<dbReference type="Pfam" id="PF13784">
    <property type="entry name" value="Fic_N"/>
    <property type="match status" value="1"/>
</dbReference>
<dbReference type="PANTHER" id="PTHR13504">
    <property type="entry name" value="FIDO DOMAIN-CONTAINING PROTEIN DDB_G0283145"/>
    <property type="match status" value="1"/>
</dbReference>
<dbReference type="Proteomes" id="UP000323221">
    <property type="component" value="Unassembled WGS sequence"/>
</dbReference>
<comment type="caution">
    <text evidence="6">The sequence shown here is derived from an EMBL/GenBank/DDBJ whole genome shotgun (WGS) entry which is preliminary data.</text>
</comment>
<feature type="binding site" evidence="1">
    <location>
        <begin position="194"/>
        <end position="200"/>
    </location>
    <ligand>
        <name>ATP</name>
        <dbReference type="ChEBI" id="CHEBI:30616"/>
    </ligand>
</feature>
<feature type="binding site" evidence="1">
    <location>
        <position position="231"/>
    </location>
    <ligand>
        <name>ATP</name>
        <dbReference type="ChEBI" id="CHEBI:30616"/>
    </ligand>
</feature>
<dbReference type="EMBL" id="VOIR01000012">
    <property type="protein sequence ID" value="KAA6435254.1"/>
    <property type="molecule type" value="Genomic_DNA"/>
</dbReference>
<dbReference type="InterPro" id="IPR048770">
    <property type="entry name" value="SoFic-like_C"/>
</dbReference>
<dbReference type="InterPro" id="IPR040198">
    <property type="entry name" value="Fido_containing"/>
</dbReference>
<dbReference type="PANTHER" id="PTHR13504:SF35">
    <property type="entry name" value="PROTEIN ADENYLYLTRANSFERASE SOFIC"/>
    <property type="match status" value="1"/>
</dbReference>
<protein>
    <submittedName>
        <fullName evidence="6">Fic family protein</fullName>
    </submittedName>
</protein>
<keyword evidence="1" id="KW-0067">ATP-binding</keyword>
<dbReference type="InterPro" id="IPR026287">
    <property type="entry name" value="SoFic-like"/>
</dbReference>
<evidence type="ECO:0000259" key="5">
    <source>
        <dbReference type="PROSITE" id="PS51459"/>
    </source>
</evidence>
<gene>
    <name evidence="6" type="ORF">FQ330_05760</name>
</gene>
<feature type="domain" description="Fido" evidence="5">
    <location>
        <begin position="106"/>
        <end position="253"/>
    </location>
</feature>
<dbReference type="Gene3D" id="1.10.3290.10">
    <property type="entry name" value="Fido-like domain"/>
    <property type="match status" value="1"/>
</dbReference>
<feature type="binding site" evidence="3">
    <location>
        <begin position="193"/>
        <end position="200"/>
    </location>
    <ligand>
        <name>ATP</name>
        <dbReference type="ChEBI" id="CHEBI:30616"/>
    </ligand>
</feature>
<name>A0A5M8QJT4_9MICO</name>
<reference evidence="6 7" key="1">
    <citation type="submission" date="2019-08" db="EMBL/GenBank/DDBJ databases">
        <title>Agrococcus lahaulensis sp. nov., isolated from a cold desert of the Indian Himalayas.</title>
        <authorList>
            <person name="Qu J.H."/>
        </authorList>
    </citation>
    <scope>NUCLEOTIDE SEQUENCE [LARGE SCALE GENOMIC DNA]</scope>
    <source>
        <strain evidence="6 7">NS18</strain>
    </source>
</reference>
<dbReference type="InterPro" id="IPR036597">
    <property type="entry name" value="Fido-like_dom_sf"/>
</dbReference>